<dbReference type="Proteomes" id="UP000253345">
    <property type="component" value="Unassembled WGS sequence"/>
</dbReference>
<comment type="caution">
    <text evidence="2">The sequence shown here is derived from an EMBL/GenBank/DDBJ whole genome shotgun (WGS) entry which is preliminary data.</text>
</comment>
<comment type="subcellular location">
    <subcellularLocation>
        <location evidence="1">Cytoplasm</location>
    </subcellularLocation>
</comment>
<dbReference type="RefSeq" id="WP_114347998.1">
    <property type="nucleotide sequence ID" value="NZ_QPJL01000002.1"/>
</dbReference>
<accession>A0A368Z741</accession>
<dbReference type="AlphaFoldDB" id="A0A368Z741"/>
<evidence type="ECO:0000256" key="1">
    <source>
        <dbReference type="HAMAP-Rule" id="MF_02200"/>
    </source>
</evidence>
<dbReference type="Pfam" id="PF03927">
    <property type="entry name" value="NapD"/>
    <property type="match status" value="1"/>
</dbReference>
<evidence type="ECO:0000313" key="3">
    <source>
        <dbReference type="Proteomes" id="UP000253345"/>
    </source>
</evidence>
<sequence length="86" mass="9315">MPEPGRYHISSAVVSIVPGRETEVLSVLPSLPGVELHMTEGSRAVVTIEGRSLREMGDRLTDIAKMDGVVAANMVFEHSEEEEPLA</sequence>
<proteinExistence type="inferred from homology"/>
<keyword evidence="1" id="KW-0963">Cytoplasm</keyword>
<comment type="subunit">
    <text evidence="1">Interacts with the cytoplasmic NapA precursor.</text>
</comment>
<gene>
    <name evidence="1" type="primary">napD</name>
    <name evidence="2" type="ORF">DFP89_102202</name>
</gene>
<protein>
    <recommendedName>
        <fullName evidence="1">Chaperone NapD</fullName>
    </recommendedName>
    <alternativeName>
        <fullName evidence="1">NapA signal peptide-binding chaperone NapD</fullName>
    </alternativeName>
</protein>
<dbReference type="GO" id="GO:0005737">
    <property type="term" value="C:cytoplasm"/>
    <property type="evidence" value="ECO:0007669"/>
    <property type="project" value="UniProtKB-SubCell"/>
</dbReference>
<reference evidence="2 3" key="1">
    <citation type="submission" date="2018-07" db="EMBL/GenBank/DDBJ databases">
        <title>Genomic Encyclopedia of Type Strains, Phase III (KMG-III): the genomes of soil and plant-associated and newly described type strains.</title>
        <authorList>
            <person name="Whitman W."/>
        </authorList>
    </citation>
    <scope>NUCLEOTIDE SEQUENCE [LARGE SCALE GENOMIC DNA]</scope>
    <source>
        <strain evidence="2 3">CECT 8525</strain>
    </source>
</reference>
<dbReference type="GO" id="GO:0051224">
    <property type="term" value="P:negative regulation of protein transport"/>
    <property type="evidence" value="ECO:0007669"/>
    <property type="project" value="UniProtKB-UniRule"/>
</dbReference>
<comment type="function">
    <text evidence="1">Chaperone for NapA, the catalytic subunit of the periplasmic nitrate reductase. It binds directly and specifically to the twin-arginine signal peptide of NapA, preventing premature interaction with the Tat translocase and premature export.</text>
</comment>
<comment type="similarity">
    <text evidence="1">Belongs to the NapD family.</text>
</comment>
<dbReference type="OrthoDB" id="7306089at2"/>
<organism evidence="2 3">
    <name type="scientific">Paracoccus lutimaris</name>
    <dbReference type="NCBI Taxonomy" id="1490030"/>
    <lineage>
        <taxon>Bacteria</taxon>
        <taxon>Pseudomonadati</taxon>
        <taxon>Pseudomonadota</taxon>
        <taxon>Alphaproteobacteria</taxon>
        <taxon>Rhodobacterales</taxon>
        <taxon>Paracoccaceae</taxon>
        <taxon>Paracoccus</taxon>
    </lineage>
</organism>
<dbReference type="HAMAP" id="MF_02200">
    <property type="entry name" value="NapD"/>
    <property type="match status" value="1"/>
</dbReference>
<keyword evidence="3" id="KW-1185">Reference proteome</keyword>
<name>A0A368Z741_9RHOB</name>
<evidence type="ECO:0000313" key="2">
    <source>
        <dbReference type="EMBL" id="RCW88272.1"/>
    </source>
</evidence>
<dbReference type="EMBL" id="QPJL01000002">
    <property type="protein sequence ID" value="RCW88272.1"/>
    <property type="molecule type" value="Genomic_DNA"/>
</dbReference>
<dbReference type="InterPro" id="IPR005623">
    <property type="entry name" value="Chaperone_NapD_NO3_reduct"/>
</dbReference>
<keyword evidence="1" id="KW-0143">Chaperone</keyword>
<dbReference type="GO" id="GO:0005048">
    <property type="term" value="F:signal sequence binding"/>
    <property type="evidence" value="ECO:0007669"/>
    <property type="project" value="UniProtKB-UniRule"/>
</dbReference>
<dbReference type="Gene3D" id="3.30.70.920">
    <property type="match status" value="1"/>
</dbReference>